<accession>A0ABS9J356</accession>
<dbReference type="SUPFAM" id="SSF56954">
    <property type="entry name" value="Outer membrane efflux proteins (OEP)"/>
    <property type="match status" value="1"/>
</dbReference>
<dbReference type="PANTHER" id="PTHR30026">
    <property type="entry name" value="OUTER MEMBRANE PROTEIN TOLC"/>
    <property type="match status" value="1"/>
</dbReference>
<dbReference type="InterPro" id="IPR051906">
    <property type="entry name" value="TolC-like"/>
</dbReference>
<proteinExistence type="inferred from homology"/>
<gene>
    <name evidence="8" type="ORF">JM658_08470</name>
</gene>
<evidence type="ECO:0000256" key="6">
    <source>
        <dbReference type="ARBA" id="ARBA00023136"/>
    </source>
</evidence>
<dbReference type="PANTHER" id="PTHR30026:SF20">
    <property type="entry name" value="OUTER MEMBRANE PROTEIN TOLC"/>
    <property type="match status" value="1"/>
</dbReference>
<comment type="caution">
    <text evidence="8">The sequence shown here is derived from an EMBL/GenBank/DDBJ whole genome shotgun (WGS) entry which is preliminary data.</text>
</comment>
<evidence type="ECO:0000313" key="9">
    <source>
        <dbReference type="Proteomes" id="UP000829517"/>
    </source>
</evidence>
<evidence type="ECO:0000256" key="7">
    <source>
        <dbReference type="ARBA" id="ARBA00023237"/>
    </source>
</evidence>
<name>A0ABS9J356_9FLAO</name>
<evidence type="ECO:0000256" key="1">
    <source>
        <dbReference type="ARBA" id="ARBA00004442"/>
    </source>
</evidence>
<keyword evidence="3" id="KW-0813">Transport</keyword>
<organism evidence="8 9">
    <name type="scientific">Joostella atrarenae</name>
    <dbReference type="NCBI Taxonomy" id="679257"/>
    <lineage>
        <taxon>Bacteria</taxon>
        <taxon>Pseudomonadati</taxon>
        <taxon>Bacteroidota</taxon>
        <taxon>Flavobacteriia</taxon>
        <taxon>Flavobacteriales</taxon>
        <taxon>Flavobacteriaceae</taxon>
        <taxon>Joostella</taxon>
    </lineage>
</organism>
<dbReference type="InterPro" id="IPR003423">
    <property type="entry name" value="OMP_efflux"/>
</dbReference>
<sequence>MKINKLHTYLFPLLILGMLFGTQILNAQEETLDETFTYEEFLGVVKKYHPMVKQADLILTASEAKLLKARGYFDPKLTADFNKKRYKDTEYYSLFNGSFKIPTWYGIELKAAFDKNQGDYINPENYVPEDGLASFGISVPVGQGIWINKRMAEVKKGKLYQELGDYERTLAVVDALTEASAAYFDWKQQFDKAKLYETFYENAKERQEWIVKSIVLGELSPIDSVESGINLKTRRLEWEQANLKLTKSRLILSNYLWTEEELPLELSELMQPEEALKDNILSVLNINPISEEVDLENHPKLKALNTKIAMKDVDRRLMANKLLPKLSVNYNYIAAPDYINEYNWDDYKIGASLSFPILLRKERADVRIAKAELSNAEYGLKFQAQELQNKVKAKFAELNSYQEQIIMNSDLVSDYQQMHDAEVRLFELGESSIFYINTRENKLVKAKVSQIELENDYFLIAAELYRTLANL</sequence>
<evidence type="ECO:0000256" key="2">
    <source>
        <dbReference type="ARBA" id="ARBA00007613"/>
    </source>
</evidence>
<dbReference type="EMBL" id="JAETXX010000004">
    <property type="protein sequence ID" value="MCF8714861.1"/>
    <property type="molecule type" value="Genomic_DNA"/>
</dbReference>
<keyword evidence="6" id="KW-0472">Membrane</keyword>
<evidence type="ECO:0000256" key="5">
    <source>
        <dbReference type="ARBA" id="ARBA00022692"/>
    </source>
</evidence>
<dbReference type="Pfam" id="PF02321">
    <property type="entry name" value="OEP"/>
    <property type="match status" value="1"/>
</dbReference>
<comment type="similarity">
    <text evidence="2">Belongs to the outer membrane factor (OMF) (TC 1.B.17) family.</text>
</comment>
<comment type="subcellular location">
    <subcellularLocation>
        <location evidence="1">Cell outer membrane</location>
    </subcellularLocation>
</comment>
<keyword evidence="7" id="KW-0998">Cell outer membrane</keyword>
<evidence type="ECO:0000256" key="4">
    <source>
        <dbReference type="ARBA" id="ARBA00022452"/>
    </source>
</evidence>
<keyword evidence="5" id="KW-0812">Transmembrane</keyword>
<evidence type="ECO:0000313" key="8">
    <source>
        <dbReference type="EMBL" id="MCF8714861.1"/>
    </source>
</evidence>
<reference evidence="8 9" key="1">
    <citation type="submission" date="2021-01" db="EMBL/GenBank/DDBJ databases">
        <title>Genome sequencing of Joostella atrarenae M1-2 (= KCTC 23194).</title>
        <authorList>
            <person name="Zakaria M.R."/>
            <person name="Lam M.Q."/>
            <person name="Chong C.S."/>
        </authorList>
    </citation>
    <scope>NUCLEOTIDE SEQUENCE [LARGE SCALE GENOMIC DNA]</scope>
    <source>
        <strain evidence="8 9">M1-2</strain>
    </source>
</reference>
<dbReference type="RefSeq" id="WP_236958828.1">
    <property type="nucleotide sequence ID" value="NZ_JAETXX010000004.1"/>
</dbReference>
<evidence type="ECO:0000256" key="3">
    <source>
        <dbReference type="ARBA" id="ARBA00022448"/>
    </source>
</evidence>
<keyword evidence="4" id="KW-1134">Transmembrane beta strand</keyword>
<dbReference type="Gene3D" id="1.20.1600.10">
    <property type="entry name" value="Outer membrane efflux proteins (OEP)"/>
    <property type="match status" value="1"/>
</dbReference>
<keyword evidence="9" id="KW-1185">Reference proteome</keyword>
<protein>
    <submittedName>
        <fullName evidence="8">TolC family protein</fullName>
    </submittedName>
</protein>
<dbReference type="Proteomes" id="UP000829517">
    <property type="component" value="Unassembled WGS sequence"/>
</dbReference>